<dbReference type="OrthoDB" id="274622at2759"/>
<keyword evidence="3" id="KW-0687">Ribonucleoprotein</keyword>
<dbReference type="PANTHER" id="PTHR11545:SF2">
    <property type="entry name" value="LARGE RIBOSOMAL SUBUNIT PROTEIN UL13M"/>
    <property type="match status" value="1"/>
</dbReference>
<dbReference type="SUPFAM" id="SSF52161">
    <property type="entry name" value="Ribosomal protein L13"/>
    <property type="match status" value="1"/>
</dbReference>
<evidence type="ECO:0000313" key="6">
    <source>
        <dbReference type="Proteomes" id="UP000182444"/>
    </source>
</evidence>
<dbReference type="NCBIfam" id="TIGR01066">
    <property type="entry name" value="rplM_bact"/>
    <property type="match status" value="1"/>
</dbReference>
<dbReference type="eggNOG" id="KOG3203">
    <property type="taxonomic scope" value="Eukaryota"/>
</dbReference>
<dbReference type="GO" id="GO:0006412">
    <property type="term" value="P:translation"/>
    <property type="evidence" value="ECO:0007669"/>
    <property type="project" value="InterPro"/>
</dbReference>
<evidence type="ECO:0000313" key="5">
    <source>
        <dbReference type="EMBL" id="RDW23837.1"/>
    </source>
</evidence>
<dbReference type="EMBL" id="CP017556">
    <property type="protein sequence ID" value="AOW03861.1"/>
    <property type="molecule type" value="Genomic_DNA"/>
</dbReference>
<dbReference type="Gene3D" id="3.90.1180.10">
    <property type="entry name" value="Ribosomal protein L13"/>
    <property type="match status" value="1"/>
</dbReference>
<dbReference type="EMBL" id="KZ859063">
    <property type="protein sequence ID" value="RDW23837.1"/>
    <property type="molecule type" value="Genomic_DNA"/>
</dbReference>
<reference evidence="5 7" key="2">
    <citation type="submission" date="2018-07" db="EMBL/GenBank/DDBJ databases">
        <title>Draft Genome Assemblies for Five Robust Yarrowia lipolytica Strains Exhibiting High Lipid Production and Pentose Sugar Utilization and Sugar Alcohol Secretion from Undetoxified Lignocellulosic Biomass Hydrolysates.</title>
        <authorList>
            <consortium name="DOE Joint Genome Institute"/>
            <person name="Walker C."/>
            <person name="Ryu S."/>
            <person name="Na H."/>
            <person name="Zane M."/>
            <person name="LaButti K."/>
            <person name="Lipzen A."/>
            <person name="Haridas S."/>
            <person name="Barry K."/>
            <person name="Grigoriev I.V."/>
            <person name="Quarterman J."/>
            <person name="Slininger P."/>
            <person name="Dien B."/>
            <person name="Trinh C.T."/>
        </authorList>
    </citation>
    <scope>NUCLEOTIDE SEQUENCE [LARGE SCALE GENOMIC DNA]</scope>
    <source>
        <strain evidence="5 7">YB392</strain>
    </source>
</reference>
<name>A0A1D8NE42_YARLL</name>
<dbReference type="RefSeq" id="XP_502643.2">
    <property type="nucleotide sequence ID" value="XM_502643.2"/>
</dbReference>
<dbReference type="AlphaFoldDB" id="A0A1D8NE42"/>
<dbReference type="CDD" id="cd00392">
    <property type="entry name" value="Ribosomal_L13"/>
    <property type="match status" value="1"/>
</dbReference>
<reference evidence="4 6" key="1">
    <citation type="journal article" date="2016" name="PLoS ONE">
        <title>Sequence Assembly of Yarrowia lipolytica Strain W29/CLIB89 Shows Transposable Element Diversity.</title>
        <authorList>
            <person name="Magnan C."/>
            <person name="Yu J."/>
            <person name="Chang I."/>
            <person name="Jahn E."/>
            <person name="Kanomata Y."/>
            <person name="Wu J."/>
            <person name="Zeller M."/>
            <person name="Oakes M."/>
            <person name="Baldi P."/>
            <person name="Sandmeyer S."/>
        </authorList>
    </citation>
    <scope>NUCLEOTIDE SEQUENCE [LARGE SCALE GENOMIC DNA]</scope>
    <source>
        <strain evidence="4">CLIB89</strain>
        <strain evidence="6">CLIB89(W29)</strain>
    </source>
</reference>
<sequence>MSQTIGKARLAFSRTWHFVDVAKEQRTLGRLATSIAQTLQGKHKPVYNTGHDCGDYVVVVNADKLRFSGSKLQQKEYFVQSSQPGHSHHVAVKRVIENQGVSEVLRRTVAGMLPRNKLKRGRIARLKVFEGTEHPYKQNLVAYHDEAGVVVKKD</sequence>
<dbReference type="GO" id="GO:0005762">
    <property type="term" value="C:mitochondrial large ribosomal subunit"/>
    <property type="evidence" value="ECO:0007669"/>
    <property type="project" value="EnsemblFungi"/>
</dbReference>
<evidence type="ECO:0000256" key="1">
    <source>
        <dbReference type="ARBA" id="ARBA00006227"/>
    </source>
</evidence>
<gene>
    <name evidence="5" type="ORF">B0I71DRAFT_135344</name>
    <name evidence="4" type="ORF">YALI1_D12750g</name>
</gene>
<evidence type="ECO:0000256" key="2">
    <source>
        <dbReference type="ARBA" id="ARBA00022980"/>
    </source>
</evidence>
<dbReference type="InterPro" id="IPR005823">
    <property type="entry name" value="Ribosomal_uL13_bac-type"/>
</dbReference>
<dbReference type="Proteomes" id="UP000182444">
    <property type="component" value="Chromosome 1D"/>
</dbReference>
<dbReference type="InterPro" id="IPR005822">
    <property type="entry name" value="Ribosomal_uL13"/>
</dbReference>
<evidence type="ECO:0000313" key="4">
    <source>
        <dbReference type="EMBL" id="AOW03861.1"/>
    </source>
</evidence>
<dbReference type="PANTHER" id="PTHR11545">
    <property type="entry name" value="RIBOSOMAL PROTEIN L13"/>
    <property type="match status" value="1"/>
</dbReference>
<organism evidence="4 6">
    <name type="scientific">Yarrowia lipolytica</name>
    <name type="common">Candida lipolytica</name>
    <dbReference type="NCBI Taxonomy" id="4952"/>
    <lineage>
        <taxon>Eukaryota</taxon>
        <taxon>Fungi</taxon>
        <taxon>Dikarya</taxon>
        <taxon>Ascomycota</taxon>
        <taxon>Saccharomycotina</taxon>
        <taxon>Dipodascomycetes</taxon>
        <taxon>Dipodascales</taxon>
        <taxon>Dipodascales incertae sedis</taxon>
        <taxon>Yarrowia</taxon>
    </lineage>
</organism>
<accession>A0A1D8NE42</accession>
<dbReference type="PIRSF" id="PIRSF002181">
    <property type="entry name" value="Ribosomal_L13"/>
    <property type="match status" value="1"/>
</dbReference>
<keyword evidence="2 5" id="KW-0689">Ribosomal protein</keyword>
<dbReference type="Proteomes" id="UP000256601">
    <property type="component" value="Unassembled WGS sequence"/>
</dbReference>
<proteinExistence type="inferred from homology"/>
<dbReference type="GO" id="GO:0017148">
    <property type="term" value="P:negative regulation of translation"/>
    <property type="evidence" value="ECO:0007669"/>
    <property type="project" value="TreeGrafter"/>
</dbReference>
<dbReference type="GO" id="GO:0003735">
    <property type="term" value="F:structural constituent of ribosome"/>
    <property type="evidence" value="ECO:0007669"/>
    <property type="project" value="EnsemblFungi"/>
</dbReference>
<evidence type="ECO:0000256" key="3">
    <source>
        <dbReference type="ARBA" id="ARBA00023274"/>
    </source>
</evidence>
<protein>
    <submittedName>
        <fullName evidence="5">Mitochondrial 54S ribosomal protein YmL23</fullName>
    </submittedName>
</protein>
<dbReference type="VEuPathDB" id="FungiDB:YALI0_D10065g"/>
<dbReference type="InterPro" id="IPR036899">
    <property type="entry name" value="Ribosomal_uL13_sf"/>
</dbReference>
<dbReference type="KEGG" id="yli:2910993"/>
<dbReference type="OMA" id="HKPIYTP"/>
<evidence type="ECO:0000313" key="7">
    <source>
        <dbReference type="Proteomes" id="UP000256601"/>
    </source>
</evidence>
<comment type="similarity">
    <text evidence="1">Belongs to the universal ribosomal protein uL13 family.</text>
</comment>
<dbReference type="GeneID" id="2910993"/>
<dbReference type="HAMAP" id="MF_01366">
    <property type="entry name" value="Ribosomal_uL13"/>
    <property type="match status" value="1"/>
</dbReference>
<dbReference type="GO" id="GO:0003729">
    <property type="term" value="F:mRNA binding"/>
    <property type="evidence" value="ECO:0007669"/>
    <property type="project" value="TreeGrafter"/>
</dbReference>
<dbReference type="VEuPathDB" id="FungiDB:YALI1_D12750g"/>
<dbReference type="Pfam" id="PF00572">
    <property type="entry name" value="Ribosomal_L13"/>
    <property type="match status" value="1"/>
</dbReference>